<organism evidence="1 2">
    <name type="scientific">Nonomuraea roseoviolacea subsp. carminata</name>
    <dbReference type="NCBI Taxonomy" id="160689"/>
    <lineage>
        <taxon>Bacteria</taxon>
        <taxon>Bacillati</taxon>
        <taxon>Actinomycetota</taxon>
        <taxon>Actinomycetes</taxon>
        <taxon>Streptosporangiales</taxon>
        <taxon>Streptosporangiaceae</taxon>
        <taxon>Nonomuraea</taxon>
    </lineage>
</organism>
<gene>
    <name evidence="1" type="ORF">HD595_006716</name>
</gene>
<keyword evidence="2" id="KW-1185">Reference proteome</keyword>
<name>A0ABT1K985_9ACTN</name>
<dbReference type="RefSeq" id="WP_301309673.1">
    <property type="nucleotide sequence ID" value="NZ_BAAAVE010000017.1"/>
</dbReference>
<evidence type="ECO:0000313" key="1">
    <source>
        <dbReference type="EMBL" id="MCP2350594.1"/>
    </source>
</evidence>
<dbReference type="EMBL" id="JAMZEC010000001">
    <property type="protein sequence ID" value="MCP2350594.1"/>
    <property type="molecule type" value="Genomic_DNA"/>
</dbReference>
<proteinExistence type="predicted"/>
<comment type="caution">
    <text evidence="1">The sequence shown here is derived from an EMBL/GenBank/DDBJ whole genome shotgun (WGS) entry which is preliminary data.</text>
</comment>
<accession>A0ABT1K985</accession>
<dbReference type="Proteomes" id="UP001320766">
    <property type="component" value="Unassembled WGS sequence"/>
</dbReference>
<evidence type="ECO:0000313" key="2">
    <source>
        <dbReference type="Proteomes" id="UP001320766"/>
    </source>
</evidence>
<sequence length="42" mass="4461">MTSNAREFDVMDMRAAEAIARASGCAVEEALGYIADGETPCH</sequence>
<reference evidence="1 2" key="1">
    <citation type="submission" date="2022-06" db="EMBL/GenBank/DDBJ databases">
        <title>Sequencing the genomes of 1000 actinobacteria strains.</title>
        <authorList>
            <person name="Klenk H.-P."/>
        </authorList>
    </citation>
    <scope>NUCLEOTIDE SEQUENCE [LARGE SCALE GENOMIC DNA]</scope>
    <source>
        <strain evidence="1 2">DSM 44170</strain>
    </source>
</reference>
<protein>
    <submittedName>
        <fullName evidence="1">Uncharacterized protein</fullName>
    </submittedName>
</protein>